<evidence type="ECO:0000256" key="1">
    <source>
        <dbReference type="SAM" id="MobiDB-lite"/>
    </source>
</evidence>
<organism evidence="2 3">
    <name type="scientific">Platanthera zijinensis</name>
    <dbReference type="NCBI Taxonomy" id="2320716"/>
    <lineage>
        <taxon>Eukaryota</taxon>
        <taxon>Viridiplantae</taxon>
        <taxon>Streptophyta</taxon>
        <taxon>Embryophyta</taxon>
        <taxon>Tracheophyta</taxon>
        <taxon>Spermatophyta</taxon>
        <taxon>Magnoliopsida</taxon>
        <taxon>Liliopsida</taxon>
        <taxon>Asparagales</taxon>
        <taxon>Orchidaceae</taxon>
        <taxon>Orchidoideae</taxon>
        <taxon>Orchideae</taxon>
        <taxon>Orchidinae</taxon>
        <taxon>Platanthera</taxon>
    </lineage>
</organism>
<sequence>MQEQQGENCSTSDPFNVVMPKEHTGCVRLMGKGVTNSDLKSSSSSTGTLVDGINVKVSVELVKSITTRVKDELTQEILSTVLINLQRVIPNLDSDSILAGLATGIQSPGDVISGHGIRNTSSSSYVPFEYNGWLDALRTIWMAEVTFLRKTLACGTVGHEKKSIRPTFSAERIFGGTLLAMCSNDFICFKISYFVTLEEELFGAGENISRVTKAQNKGGEPIRGTRYTPRSSSRQNPPRMSRQQRWEISGHPRVGESGAPEGLGMGSKSHGRTFEKEEDQ</sequence>
<reference evidence="2 3" key="1">
    <citation type="journal article" date="2022" name="Nat. Plants">
        <title>Genomes of leafy and leafless Platanthera orchids illuminate the evolution of mycoheterotrophy.</title>
        <authorList>
            <person name="Li M.H."/>
            <person name="Liu K.W."/>
            <person name="Li Z."/>
            <person name="Lu H.C."/>
            <person name="Ye Q.L."/>
            <person name="Zhang D."/>
            <person name="Wang J.Y."/>
            <person name="Li Y.F."/>
            <person name="Zhong Z.M."/>
            <person name="Liu X."/>
            <person name="Yu X."/>
            <person name="Liu D.K."/>
            <person name="Tu X.D."/>
            <person name="Liu B."/>
            <person name="Hao Y."/>
            <person name="Liao X.Y."/>
            <person name="Jiang Y.T."/>
            <person name="Sun W.H."/>
            <person name="Chen J."/>
            <person name="Chen Y.Q."/>
            <person name="Ai Y."/>
            <person name="Zhai J.W."/>
            <person name="Wu S.S."/>
            <person name="Zhou Z."/>
            <person name="Hsiao Y.Y."/>
            <person name="Wu W.L."/>
            <person name="Chen Y.Y."/>
            <person name="Lin Y.F."/>
            <person name="Hsu J.L."/>
            <person name="Li C.Y."/>
            <person name="Wang Z.W."/>
            <person name="Zhao X."/>
            <person name="Zhong W.Y."/>
            <person name="Ma X.K."/>
            <person name="Ma L."/>
            <person name="Huang J."/>
            <person name="Chen G.Z."/>
            <person name="Huang M.Z."/>
            <person name="Huang L."/>
            <person name="Peng D.H."/>
            <person name="Luo Y.B."/>
            <person name="Zou S.Q."/>
            <person name="Chen S.P."/>
            <person name="Lan S."/>
            <person name="Tsai W.C."/>
            <person name="Van de Peer Y."/>
            <person name="Liu Z.J."/>
        </authorList>
    </citation>
    <scope>NUCLEOTIDE SEQUENCE [LARGE SCALE GENOMIC DNA]</scope>
    <source>
        <strain evidence="2">Lor287</strain>
    </source>
</reference>
<feature type="compositionally biased region" description="Basic and acidic residues" evidence="1">
    <location>
        <begin position="244"/>
        <end position="254"/>
    </location>
</feature>
<feature type="compositionally biased region" description="Polar residues" evidence="1">
    <location>
        <begin position="228"/>
        <end position="243"/>
    </location>
</feature>
<evidence type="ECO:0000313" key="2">
    <source>
        <dbReference type="EMBL" id="KAK8957884.1"/>
    </source>
</evidence>
<protein>
    <submittedName>
        <fullName evidence="2">Coatomer subunit beta'-3</fullName>
    </submittedName>
</protein>
<dbReference type="EMBL" id="JBBWWQ010000001">
    <property type="protein sequence ID" value="KAK8957884.1"/>
    <property type="molecule type" value="Genomic_DNA"/>
</dbReference>
<proteinExistence type="predicted"/>
<keyword evidence="3" id="KW-1185">Reference proteome</keyword>
<gene>
    <name evidence="2" type="ORF">KSP39_PZI000929</name>
</gene>
<accession>A0AAP0GGB3</accession>
<dbReference type="AlphaFoldDB" id="A0AAP0GGB3"/>
<evidence type="ECO:0000313" key="3">
    <source>
        <dbReference type="Proteomes" id="UP001418222"/>
    </source>
</evidence>
<comment type="caution">
    <text evidence="2">The sequence shown here is derived from an EMBL/GenBank/DDBJ whole genome shotgun (WGS) entry which is preliminary data.</text>
</comment>
<name>A0AAP0GGB3_9ASPA</name>
<feature type="region of interest" description="Disordered" evidence="1">
    <location>
        <begin position="212"/>
        <end position="280"/>
    </location>
</feature>
<dbReference type="Proteomes" id="UP001418222">
    <property type="component" value="Unassembled WGS sequence"/>
</dbReference>